<sequence length="38" mass="3923">AVKKGKAISGVKTQNLDEGDKVASIAVIPGAEIEEEVE</sequence>
<gene>
    <name evidence="1" type="ORF">Q619_VDC00293G0002</name>
</gene>
<evidence type="ECO:0000313" key="1">
    <source>
        <dbReference type="EMBL" id="ETJ00310.1"/>
    </source>
</evidence>
<name>W1V5Y4_9FIRM</name>
<comment type="caution">
    <text evidence="1">The sequence shown here is derived from an EMBL/GenBank/DDBJ whole genome shotgun (WGS) entry which is preliminary data.</text>
</comment>
<evidence type="ECO:0000313" key="2">
    <source>
        <dbReference type="Proteomes" id="UP000018855"/>
    </source>
</evidence>
<accession>W1V5Y4</accession>
<proteinExistence type="predicted"/>
<dbReference type="PATRIC" id="fig|1403949.3.peg.329"/>
<reference evidence="1 2" key="1">
    <citation type="submission" date="2013-12" db="EMBL/GenBank/DDBJ databases">
        <title>A Varibaculum cambriense genome reconstructed from a premature infant gut community with otherwise low bacterial novelty that shifts toward anaerobic metabolism during the third week of life.</title>
        <authorList>
            <person name="Brown C.T."/>
            <person name="Sharon I."/>
            <person name="Thomas B.C."/>
            <person name="Castelle C.J."/>
            <person name="Morowitz M.J."/>
            <person name="Banfield J.F."/>
        </authorList>
    </citation>
    <scope>NUCLEOTIDE SEQUENCE [LARGE SCALE GENOMIC DNA]</scope>
    <source>
        <strain evidence="2">DORA_11</strain>
    </source>
</reference>
<dbReference type="Proteomes" id="UP000018855">
    <property type="component" value="Unassembled WGS sequence"/>
</dbReference>
<dbReference type="EMBL" id="AZMJ01000293">
    <property type="protein sequence ID" value="ETJ00310.1"/>
    <property type="molecule type" value="Genomic_DNA"/>
</dbReference>
<protein>
    <submittedName>
        <fullName evidence="1">DNA gyrase subunit A</fullName>
    </submittedName>
</protein>
<feature type="non-terminal residue" evidence="1">
    <location>
        <position position="1"/>
    </location>
</feature>
<dbReference type="AlphaFoldDB" id="W1V5Y4"/>
<organism evidence="1 2">
    <name type="scientific">Veillonella dispar DORA_11</name>
    <dbReference type="NCBI Taxonomy" id="1403949"/>
    <lineage>
        <taxon>Bacteria</taxon>
        <taxon>Bacillati</taxon>
        <taxon>Bacillota</taxon>
        <taxon>Negativicutes</taxon>
        <taxon>Veillonellales</taxon>
        <taxon>Veillonellaceae</taxon>
        <taxon>Veillonella</taxon>
    </lineage>
</organism>